<keyword evidence="4" id="KW-0804">Transcription</keyword>
<dbReference type="EMBL" id="JBHSOG010000049">
    <property type="protein sequence ID" value="MFC5770291.1"/>
    <property type="molecule type" value="Genomic_DNA"/>
</dbReference>
<name>A0ABW1ATF7_9RHOO</name>
<evidence type="ECO:0000259" key="5">
    <source>
        <dbReference type="PROSITE" id="PS50931"/>
    </source>
</evidence>
<keyword evidence="2" id="KW-0805">Transcription regulation</keyword>
<protein>
    <submittedName>
        <fullName evidence="6">LysR family transcriptional regulator</fullName>
    </submittedName>
</protein>
<dbReference type="SUPFAM" id="SSF46785">
    <property type="entry name" value="Winged helix' DNA-binding domain"/>
    <property type="match status" value="1"/>
</dbReference>
<evidence type="ECO:0000256" key="4">
    <source>
        <dbReference type="ARBA" id="ARBA00023163"/>
    </source>
</evidence>
<organism evidence="6 7">
    <name type="scientific">Thauera sinica</name>
    <dbReference type="NCBI Taxonomy" id="2665146"/>
    <lineage>
        <taxon>Bacteria</taxon>
        <taxon>Pseudomonadati</taxon>
        <taxon>Pseudomonadota</taxon>
        <taxon>Betaproteobacteria</taxon>
        <taxon>Rhodocyclales</taxon>
        <taxon>Zoogloeaceae</taxon>
        <taxon>Thauera</taxon>
    </lineage>
</organism>
<dbReference type="InterPro" id="IPR000847">
    <property type="entry name" value="LysR_HTH_N"/>
</dbReference>
<proteinExistence type="inferred from homology"/>
<gene>
    <name evidence="6" type="ORF">ACFPTN_12985</name>
</gene>
<dbReference type="PROSITE" id="PS50931">
    <property type="entry name" value="HTH_LYSR"/>
    <property type="match status" value="1"/>
</dbReference>
<dbReference type="Pfam" id="PF00126">
    <property type="entry name" value="HTH_1"/>
    <property type="match status" value="1"/>
</dbReference>
<dbReference type="RefSeq" id="WP_096450026.1">
    <property type="nucleotide sequence ID" value="NZ_JBHSOG010000049.1"/>
</dbReference>
<dbReference type="SUPFAM" id="SSF53850">
    <property type="entry name" value="Periplasmic binding protein-like II"/>
    <property type="match status" value="1"/>
</dbReference>
<dbReference type="Pfam" id="PF03466">
    <property type="entry name" value="LysR_substrate"/>
    <property type="match status" value="1"/>
</dbReference>
<dbReference type="InterPro" id="IPR036388">
    <property type="entry name" value="WH-like_DNA-bd_sf"/>
</dbReference>
<sequence>MNNVHNDFDLNLVAVLDALIREQSTTRAAEQLGLSQSAVSHALGRLRRLLDDPLFIKTATGLKATPRTEALAPAVLQMMEIVRNDLQQRPRFDPARAERCFRFCMTDMGELVFLPPLIERLRREAPHCTLQTLQVPPPRIAETLESGEADLAIGSLRAIPPGLFQQHLFTHPFVTIVAATNTAVGEQLTLAQFEAMDHVVVSLGGTASVYDRAIDELGIRRRIFLTTSHFLVLPMLLEQQPDLIATVPRELGAVFSRSKAVRVVQPPTQLPRFSLRQHWHPRFHHDSANIWLRRLVKETFADYPE</sequence>
<evidence type="ECO:0000313" key="6">
    <source>
        <dbReference type="EMBL" id="MFC5770291.1"/>
    </source>
</evidence>
<evidence type="ECO:0000256" key="2">
    <source>
        <dbReference type="ARBA" id="ARBA00023015"/>
    </source>
</evidence>
<evidence type="ECO:0000256" key="1">
    <source>
        <dbReference type="ARBA" id="ARBA00009437"/>
    </source>
</evidence>
<dbReference type="InterPro" id="IPR050389">
    <property type="entry name" value="LysR-type_TF"/>
</dbReference>
<keyword evidence="7" id="KW-1185">Reference proteome</keyword>
<accession>A0ABW1ATF7</accession>
<dbReference type="InterPro" id="IPR005119">
    <property type="entry name" value="LysR_subst-bd"/>
</dbReference>
<dbReference type="Gene3D" id="3.40.190.10">
    <property type="entry name" value="Periplasmic binding protein-like II"/>
    <property type="match status" value="2"/>
</dbReference>
<evidence type="ECO:0000256" key="3">
    <source>
        <dbReference type="ARBA" id="ARBA00023125"/>
    </source>
</evidence>
<comment type="caution">
    <text evidence="6">The sequence shown here is derived from an EMBL/GenBank/DDBJ whole genome shotgun (WGS) entry which is preliminary data.</text>
</comment>
<dbReference type="PRINTS" id="PR00039">
    <property type="entry name" value="HTHLYSR"/>
</dbReference>
<dbReference type="Proteomes" id="UP001595974">
    <property type="component" value="Unassembled WGS sequence"/>
</dbReference>
<feature type="domain" description="HTH lysR-type" evidence="5">
    <location>
        <begin position="8"/>
        <end position="65"/>
    </location>
</feature>
<reference evidence="7" key="1">
    <citation type="journal article" date="2019" name="Int. J. Syst. Evol. Microbiol.">
        <title>The Global Catalogue of Microorganisms (GCM) 10K type strain sequencing project: providing services to taxonomists for standard genome sequencing and annotation.</title>
        <authorList>
            <consortium name="The Broad Institute Genomics Platform"/>
            <consortium name="The Broad Institute Genome Sequencing Center for Infectious Disease"/>
            <person name="Wu L."/>
            <person name="Ma J."/>
        </authorList>
    </citation>
    <scope>NUCLEOTIDE SEQUENCE [LARGE SCALE GENOMIC DNA]</scope>
    <source>
        <strain evidence="7">SHR3</strain>
    </source>
</reference>
<keyword evidence="3" id="KW-0238">DNA-binding</keyword>
<comment type="similarity">
    <text evidence="1">Belongs to the LysR transcriptional regulatory family.</text>
</comment>
<dbReference type="Gene3D" id="1.10.10.10">
    <property type="entry name" value="Winged helix-like DNA-binding domain superfamily/Winged helix DNA-binding domain"/>
    <property type="match status" value="1"/>
</dbReference>
<evidence type="ECO:0000313" key="7">
    <source>
        <dbReference type="Proteomes" id="UP001595974"/>
    </source>
</evidence>
<dbReference type="CDD" id="cd08459">
    <property type="entry name" value="PBP2_DntR_NahR_LinR_like"/>
    <property type="match status" value="1"/>
</dbReference>
<dbReference type="PANTHER" id="PTHR30118:SF15">
    <property type="entry name" value="TRANSCRIPTIONAL REGULATORY PROTEIN"/>
    <property type="match status" value="1"/>
</dbReference>
<dbReference type="InterPro" id="IPR036390">
    <property type="entry name" value="WH_DNA-bd_sf"/>
</dbReference>
<dbReference type="PANTHER" id="PTHR30118">
    <property type="entry name" value="HTH-TYPE TRANSCRIPTIONAL REGULATOR LEUO-RELATED"/>
    <property type="match status" value="1"/>
</dbReference>